<dbReference type="KEGG" id="vg:29067881"/>
<evidence type="ECO:0000313" key="2">
    <source>
        <dbReference type="Proteomes" id="UP000207722"/>
    </source>
</evidence>
<accession>A0A173G9I5</accession>
<evidence type="ECO:0000313" key="1">
    <source>
        <dbReference type="EMBL" id="ANH49967.1"/>
    </source>
</evidence>
<sequence length="69" mass="7777">MQSIDGTTHFELDHEDMDLIISGLAEASNDGTFPVDKRTRARDLQSTLQTITRLWNWWQFTAAAPIGGK</sequence>
<dbReference type="EMBL" id="KU984980">
    <property type="protein sequence ID" value="ANH49967.1"/>
    <property type="molecule type" value="Genomic_DNA"/>
</dbReference>
<reference evidence="1 2" key="1">
    <citation type="submission" date="2016-05" db="EMBL/GenBank/DDBJ databases">
        <title>Dynamic interactions between prophages, induce lysis in Propionibacterium acnes.</title>
        <authorList>
            <person name="Brown T.L."/>
            <person name="Tucci J."/>
            <person name="Dyson Z.A."/>
            <person name="Petrovski S."/>
        </authorList>
    </citation>
    <scope>NUCLEOTIDE SEQUENCE [LARGE SCALE GENOMIC DNA]</scope>
</reference>
<dbReference type="GeneID" id="29067881"/>
<name>A0A173G9I5_9CAUD</name>
<protein>
    <submittedName>
        <fullName evidence="1">Uncharacterized protein</fullName>
    </submittedName>
</protein>
<dbReference type="RefSeq" id="YP_009290951.1">
    <property type="nucleotide sequence ID" value="NC_031108.1"/>
</dbReference>
<proteinExistence type="predicted"/>
<gene>
    <name evidence="1" type="ORF">PFR2_42</name>
</gene>
<organism evidence="1 2">
    <name type="scientific">Propionibacterium phage PFR2</name>
    <dbReference type="NCBI Taxonomy" id="1838138"/>
    <lineage>
        <taxon>Viruses</taxon>
        <taxon>Duplodnaviria</taxon>
        <taxon>Heunggongvirae</taxon>
        <taxon>Uroviricota</taxon>
        <taxon>Caudoviricetes</taxon>
        <taxon>Pulverervirus</taxon>
        <taxon>Pulverervirus PFR1</taxon>
    </lineage>
</organism>
<dbReference type="Proteomes" id="UP000207722">
    <property type="component" value="Segment"/>
</dbReference>